<evidence type="ECO:0000256" key="3">
    <source>
        <dbReference type="ARBA" id="ARBA00023204"/>
    </source>
</evidence>
<evidence type="ECO:0000313" key="5">
    <source>
        <dbReference type="EMBL" id="SVD54559.1"/>
    </source>
</evidence>
<reference evidence="5" key="1">
    <citation type="submission" date="2018-05" db="EMBL/GenBank/DDBJ databases">
        <authorList>
            <person name="Lanie J.A."/>
            <person name="Ng W.-L."/>
            <person name="Kazmierczak K.M."/>
            <person name="Andrzejewski T.M."/>
            <person name="Davidsen T.M."/>
            <person name="Wayne K.J."/>
            <person name="Tettelin H."/>
            <person name="Glass J.I."/>
            <person name="Rusch D."/>
            <person name="Podicherti R."/>
            <person name="Tsui H.-C.T."/>
            <person name="Winkler M.E."/>
        </authorList>
    </citation>
    <scope>NUCLEOTIDE SEQUENCE</scope>
</reference>
<proteinExistence type="predicted"/>
<dbReference type="Gene3D" id="3.30.310.40">
    <property type="match status" value="1"/>
</dbReference>
<protein>
    <recommendedName>
        <fullName evidence="4">8-oxoguanine DNA glycosylase N-terminal domain-containing protein</fullName>
    </recommendedName>
</protein>
<sequence>MGASLESGQAHRWKKAGDWYQGVVRKEFIQIRQKGQMVEFSSGPSPEATAAAMLRDYF</sequence>
<dbReference type="InterPro" id="IPR012904">
    <property type="entry name" value="OGG_N"/>
</dbReference>
<dbReference type="GO" id="GO:0003684">
    <property type="term" value="F:damaged DNA binding"/>
    <property type="evidence" value="ECO:0007669"/>
    <property type="project" value="InterPro"/>
</dbReference>
<evidence type="ECO:0000256" key="1">
    <source>
        <dbReference type="ARBA" id="ARBA00022763"/>
    </source>
</evidence>
<evidence type="ECO:0000256" key="2">
    <source>
        <dbReference type="ARBA" id="ARBA00022801"/>
    </source>
</evidence>
<keyword evidence="3" id="KW-0234">DNA repair</keyword>
<gene>
    <name evidence="5" type="ORF">METZ01_LOCUS407413</name>
</gene>
<feature type="non-terminal residue" evidence="5">
    <location>
        <position position="58"/>
    </location>
</feature>
<feature type="domain" description="8-oxoguanine DNA glycosylase N-terminal" evidence="4">
    <location>
        <begin position="4"/>
        <end position="58"/>
    </location>
</feature>
<organism evidence="5">
    <name type="scientific">marine metagenome</name>
    <dbReference type="NCBI Taxonomy" id="408172"/>
    <lineage>
        <taxon>unclassified sequences</taxon>
        <taxon>metagenomes</taxon>
        <taxon>ecological metagenomes</taxon>
    </lineage>
</organism>
<dbReference type="GO" id="GO:0006289">
    <property type="term" value="P:nucleotide-excision repair"/>
    <property type="evidence" value="ECO:0007669"/>
    <property type="project" value="InterPro"/>
</dbReference>
<keyword evidence="1" id="KW-0227">DNA damage</keyword>
<dbReference type="AlphaFoldDB" id="A0A382W796"/>
<keyword evidence="2" id="KW-0378">Hydrolase</keyword>
<name>A0A382W796_9ZZZZ</name>
<dbReference type="SUPFAM" id="SSF55945">
    <property type="entry name" value="TATA-box binding protein-like"/>
    <property type="match status" value="1"/>
</dbReference>
<dbReference type="GO" id="GO:0008534">
    <property type="term" value="F:oxidized purine nucleobase lesion DNA N-glycosylase activity"/>
    <property type="evidence" value="ECO:0007669"/>
    <property type="project" value="InterPro"/>
</dbReference>
<dbReference type="EMBL" id="UINC01157522">
    <property type="protein sequence ID" value="SVD54559.1"/>
    <property type="molecule type" value="Genomic_DNA"/>
</dbReference>
<accession>A0A382W796</accession>
<dbReference type="Pfam" id="PF07934">
    <property type="entry name" value="OGG_N"/>
    <property type="match status" value="1"/>
</dbReference>
<evidence type="ECO:0000259" key="4">
    <source>
        <dbReference type="Pfam" id="PF07934"/>
    </source>
</evidence>